<dbReference type="Proteomes" id="UP000593565">
    <property type="component" value="Unassembled WGS sequence"/>
</dbReference>
<comment type="caution">
    <text evidence="3">The sequence shown here is derived from an EMBL/GenBank/DDBJ whole genome shotgun (WGS) entry which is preliminary data.</text>
</comment>
<protein>
    <recommendedName>
        <fullName evidence="5">Pituitary tumor-transforming gene 1 protein-interacting protein-like</fullName>
    </recommendedName>
</protein>
<dbReference type="AlphaFoldDB" id="A0A7J6AUA3"/>
<reference evidence="3 4" key="1">
    <citation type="submission" date="2020-02" db="EMBL/GenBank/DDBJ databases">
        <title>A chromosome-scale genome assembly of the black bullhead catfish (Ameiurus melas).</title>
        <authorList>
            <person name="Wen M."/>
            <person name="Zham M."/>
            <person name="Cabau C."/>
            <person name="Klopp C."/>
            <person name="Donnadieu C."/>
            <person name="Roques C."/>
            <person name="Bouchez O."/>
            <person name="Lampietro C."/>
            <person name="Jouanno E."/>
            <person name="Herpin A."/>
            <person name="Louis A."/>
            <person name="Berthelot C."/>
            <person name="Parey E."/>
            <person name="Roest-Crollius H."/>
            <person name="Braasch I."/>
            <person name="Postlethwait J."/>
            <person name="Robinson-Rechavi M."/>
            <person name="Echchiki A."/>
            <person name="Begum T."/>
            <person name="Montfort J."/>
            <person name="Schartl M."/>
            <person name="Bobe J."/>
            <person name="Guiguen Y."/>
        </authorList>
    </citation>
    <scope>NUCLEOTIDE SEQUENCE [LARGE SCALE GENOMIC DNA]</scope>
    <source>
        <strain evidence="3">M_S1</strain>
        <tissue evidence="3">Blood</tissue>
    </source>
</reference>
<name>A0A7J6AUA3_AMEME</name>
<sequence>MLTQLTMGSVRVVFVFSALFLAFRWTDISAQINCVMKSNTSCAECVSNITCLWCSRTQQCLDYPVQTLLPPHSLCPLNDARWGSCWVNFQTLIITMCVIGGVIIVSVFICCFCCCKCENFGSKRTDEHVEREAEIRRVRHEERKVEMRSRHDEIRRKYGLMKENPYSRFENN</sequence>
<keyword evidence="4" id="KW-1185">Reference proteome</keyword>
<feature type="signal peptide" evidence="2">
    <location>
        <begin position="1"/>
        <end position="30"/>
    </location>
</feature>
<accession>A0A7J6AUA3</accession>
<feature type="chain" id="PRO_5029598812" description="Pituitary tumor-transforming gene 1 protein-interacting protein-like" evidence="2">
    <location>
        <begin position="31"/>
        <end position="172"/>
    </location>
</feature>
<keyword evidence="2" id="KW-0732">Signal</keyword>
<organism evidence="3 4">
    <name type="scientific">Ameiurus melas</name>
    <name type="common">Black bullhead</name>
    <name type="synonym">Silurus melas</name>
    <dbReference type="NCBI Taxonomy" id="219545"/>
    <lineage>
        <taxon>Eukaryota</taxon>
        <taxon>Metazoa</taxon>
        <taxon>Chordata</taxon>
        <taxon>Craniata</taxon>
        <taxon>Vertebrata</taxon>
        <taxon>Euteleostomi</taxon>
        <taxon>Actinopterygii</taxon>
        <taxon>Neopterygii</taxon>
        <taxon>Teleostei</taxon>
        <taxon>Ostariophysi</taxon>
        <taxon>Siluriformes</taxon>
        <taxon>Ictaluridae</taxon>
        <taxon>Ameiurus</taxon>
    </lineage>
</organism>
<dbReference type="GO" id="GO:0005634">
    <property type="term" value="C:nucleus"/>
    <property type="evidence" value="ECO:0007669"/>
    <property type="project" value="TreeGrafter"/>
</dbReference>
<keyword evidence="1" id="KW-0812">Transmembrane</keyword>
<evidence type="ECO:0000256" key="2">
    <source>
        <dbReference type="SAM" id="SignalP"/>
    </source>
</evidence>
<dbReference type="GO" id="GO:0005737">
    <property type="term" value="C:cytoplasm"/>
    <property type="evidence" value="ECO:0007669"/>
    <property type="project" value="TreeGrafter"/>
</dbReference>
<evidence type="ECO:0008006" key="5">
    <source>
        <dbReference type="Google" id="ProtNLM"/>
    </source>
</evidence>
<dbReference type="EMBL" id="JAAGNN010000007">
    <property type="protein sequence ID" value="KAF4086522.1"/>
    <property type="molecule type" value="Genomic_DNA"/>
</dbReference>
<evidence type="ECO:0000256" key="1">
    <source>
        <dbReference type="SAM" id="Phobius"/>
    </source>
</evidence>
<keyword evidence="1" id="KW-0472">Membrane</keyword>
<evidence type="ECO:0000313" key="4">
    <source>
        <dbReference type="Proteomes" id="UP000593565"/>
    </source>
</evidence>
<dbReference type="PANTHER" id="PTHR15191">
    <property type="entry name" value="PROTEIN CBG20567"/>
    <property type="match status" value="1"/>
</dbReference>
<dbReference type="InterPro" id="IPR052304">
    <property type="entry name" value="PTTG1IP"/>
</dbReference>
<dbReference type="PANTHER" id="PTHR15191:SF7">
    <property type="entry name" value="PTTG1-INTERACTING PROTEIN B"/>
    <property type="match status" value="1"/>
</dbReference>
<evidence type="ECO:0000313" key="3">
    <source>
        <dbReference type="EMBL" id="KAF4086522.1"/>
    </source>
</evidence>
<proteinExistence type="predicted"/>
<dbReference type="GO" id="GO:0006606">
    <property type="term" value="P:protein import into nucleus"/>
    <property type="evidence" value="ECO:0007669"/>
    <property type="project" value="TreeGrafter"/>
</dbReference>
<gene>
    <name evidence="3" type="ORF">AMELA_G00084480</name>
</gene>
<keyword evidence="1" id="KW-1133">Transmembrane helix</keyword>
<feature type="transmembrane region" description="Helical" evidence="1">
    <location>
        <begin position="92"/>
        <end position="115"/>
    </location>
</feature>